<dbReference type="InterPro" id="IPR011042">
    <property type="entry name" value="6-blade_b-propeller_TolB-like"/>
</dbReference>
<feature type="signal peptide" evidence="6">
    <location>
        <begin position="1"/>
        <end position="32"/>
    </location>
</feature>
<keyword evidence="6" id="KW-0732">Signal</keyword>
<dbReference type="AlphaFoldDB" id="A0AAU7C7H9"/>
<dbReference type="PANTHER" id="PTHR33546">
    <property type="entry name" value="LARGE, MULTIFUNCTIONAL SECRETED PROTEIN-RELATED"/>
    <property type="match status" value="1"/>
</dbReference>
<dbReference type="PANTHER" id="PTHR33546:SF1">
    <property type="entry name" value="LARGE, MULTIFUNCTIONAL SECRETED PROTEIN"/>
    <property type="match status" value="1"/>
</dbReference>
<dbReference type="NCBIfam" id="TIGR02603">
    <property type="entry name" value="CxxCH_TIGR02603"/>
    <property type="match status" value="1"/>
</dbReference>
<evidence type="ECO:0000313" key="8">
    <source>
        <dbReference type="EMBL" id="XBH01234.1"/>
    </source>
</evidence>
<dbReference type="RefSeq" id="WP_406693927.1">
    <property type="nucleotide sequence ID" value="NZ_CP155447.1"/>
</dbReference>
<dbReference type="Gene3D" id="2.60.120.260">
    <property type="entry name" value="Galactose-binding domain-like"/>
    <property type="match status" value="1"/>
</dbReference>
<feature type="region of interest" description="Disordered" evidence="5">
    <location>
        <begin position="47"/>
        <end position="75"/>
    </location>
</feature>
<dbReference type="InterPro" id="IPR013427">
    <property type="entry name" value="Haem-bd_dom_put"/>
</dbReference>
<dbReference type="InterPro" id="IPR008979">
    <property type="entry name" value="Galactose-bd-like_sf"/>
</dbReference>
<keyword evidence="3 4" id="KW-0408">Iron</keyword>
<feature type="chain" id="PRO_5043313453" evidence="6">
    <location>
        <begin position="33"/>
        <end position="1044"/>
    </location>
</feature>
<evidence type="ECO:0000256" key="4">
    <source>
        <dbReference type="PROSITE-ProRule" id="PRU00433"/>
    </source>
</evidence>
<accession>A0AAU7C7H9</accession>
<dbReference type="InterPro" id="IPR036909">
    <property type="entry name" value="Cyt_c-like_dom_sf"/>
</dbReference>
<dbReference type="PROSITE" id="PS51007">
    <property type="entry name" value="CYTC"/>
    <property type="match status" value="1"/>
</dbReference>
<sequence>MPSHQFRSRRGLPVLAFMMVAGFSTSGSPCLAADESDRVFTQKPEVAPSQLRGQAKEQVKLNPEPDKLKQGPKPTWIWGEKNDTRYFLRKVFEGEAKSAWLKASCDNRMSLFLNGRRLAQSNDWETPVELDVRDQLRPGLNEIVAEVENEGGSAGFAFKLAMTLADGTTRYVVSDESWAAADRRNAKNGAPVRTLGTMGISPWKDVFSRPSGLAQATRDVFELLPGFQVERLFTVPRETLGSWVSITVDNKGRLIASDQGDKGLCRITPSPLGSDQPTKVERLDVKITGAHGLLYAFDSLYLSVNGGPGSGLYRARDTNGDDQFDEVVKLADLLGAGEHGPHGLRLSPDGKSILVVCGNHTKLPAIVHEGGVPHDWSEDHLLPRQWDANGHARGILAPGGYIAKTDPDGKSFEIISSGYRNAYDFDLNNEGEIFAYDSDMEWDIGMPWYRPTRVVHATDGSEFGWRSGTGKWPTSYLDSLPPTLNIGPGSPVGVTFGYGTKFPARYQKALYILDWTFGTIRALHLEPDGASYRAKSEEFVSRTPLPLTDATIGPDGAFYFTIGGRGTHSELFRVSYVGNESTDRADATDPRFAELRTLRRSLEQYHHRAASPAQAVAFVLPKLGHADRFIRFAARIALEHQDVNLWEKQVLAEQSPVALMTGLVALARKGDKSLQPELIKALDRLDFAALDEARQFDLLRTWSLVFLRMGEPKPDLASRLASQFDRFFPAKSALLNRELADMLVYLKSPTIAAKLTALMKQERGVEETESADLLSRNPGYGGTIARMQANRPDAQKIHYAFALRNLREGWTLDQRKFYFQWLETARKWSGGASYLGFINNIDKDAFENASEAERLAVEAAGARKPFRIKELPKPKGPGQHWELQAVLGLSPDRLSGRNFAQGQKMFSAARCVLCHRFGGEGGATGPDLTQAAGRFSLKDLTEAIVEPSKVISDQYRATVVATNSGKVHTGRIVSESDKAFTLVVDPEDPTKIVEIPKDDVDEQAPSQVSLMPDKLLDTLNPNEVLDLLAYLLSRGEANDPMFRK</sequence>
<feature type="domain" description="Cytochrome c" evidence="7">
    <location>
        <begin position="897"/>
        <end position="1035"/>
    </location>
</feature>
<dbReference type="SUPFAM" id="SSF49785">
    <property type="entry name" value="Galactose-binding domain-like"/>
    <property type="match status" value="1"/>
</dbReference>
<feature type="compositionally biased region" description="Basic and acidic residues" evidence="5">
    <location>
        <begin position="54"/>
        <end position="69"/>
    </location>
</feature>
<proteinExistence type="predicted"/>
<gene>
    <name evidence="8" type="ORF">V5E97_23085</name>
</gene>
<evidence type="ECO:0000259" key="7">
    <source>
        <dbReference type="PROSITE" id="PS51007"/>
    </source>
</evidence>
<dbReference type="InterPro" id="IPR011041">
    <property type="entry name" value="Quinoprot_gluc/sorb_DH_b-prop"/>
</dbReference>
<keyword evidence="2 4" id="KW-0479">Metal-binding</keyword>
<dbReference type="InterPro" id="IPR009056">
    <property type="entry name" value="Cyt_c-like_dom"/>
</dbReference>
<dbReference type="Gene3D" id="1.10.760.10">
    <property type="entry name" value="Cytochrome c-like domain"/>
    <property type="match status" value="1"/>
</dbReference>
<keyword evidence="1 4" id="KW-0349">Heme</keyword>
<dbReference type="Pfam" id="PF00034">
    <property type="entry name" value="Cytochrom_C"/>
    <property type="match status" value="1"/>
</dbReference>
<evidence type="ECO:0000256" key="5">
    <source>
        <dbReference type="SAM" id="MobiDB-lite"/>
    </source>
</evidence>
<reference evidence="8" key="1">
    <citation type="submission" date="2024-05" db="EMBL/GenBank/DDBJ databases">
        <title>Planctomycetes of the genus Singulisphaera possess chitinolytic capabilities.</title>
        <authorList>
            <person name="Ivanova A."/>
        </authorList>
    </citation>
    <scope>NUCLEOTIDE SEQUENCE</scope>
    <source>
        <strain evidence="8">Ch08T</strain>
    </source>
</reference>
<dbReference type="SUPFAM" id="SSF50952">
    <property type="entry name" value="Soluble quinoprotein glucose dehydrogenase"/>
    <property type="match status" value="1"/>
</dbReference>
<dbReference type="Gene3D" id="2.120.10.30">
    <property type="entry name" value="TolB, C-terminal domain"/>
    <property type="match status" value="1"/>
</dbReference>
<evidence type="ECO:0000256" key="3">
    <source>
        <dbReference type="ARBA" id="ARBA00023004"/>
    </source>
</evidence>
<evidence type="ECO:0000256" key="6">
    <source>
        <dbReference type="SAM" id="SignalP"/>
    </source>
</evidence>
<organism evidence="8">
    <name type="scientific">Singulisphaera sp. Ch08</name>
    <dbReference type="NCBI Taxonomy" id="3120278"/>
    <lineage>
        <taxon>Bacteria</taxon>
        <taxon>Pseudomonadati</taxon>
        <taxon>Planctomycetota</taxon>
        <taxon>Planctomycetia</taxon>
        <taxon>Isosphaerales</taxon>
        <taxon>Isosphaeraceae</taxon>
        <taxon>Singulisphaera</taxon>
    </lineage>
</organism>
<dbReference type="SUPFAM" id="SSF46626">
    <property type="entry name" value="Cytochrome c"/>
    <property type="match status" value="1"/>
</dbReference>
<dbReference type="GO" id="GO:0046872">
    <property type="term" value="F:metal ion binding"/>
    <property type="evidence" value="ECO:0007669"/>
    <property type="project" value="UniProtKB-KW"/>
</dbReference>
<evidence type="ECO:0000256" key="1">
    <source>
        <dbReference type="ARBA" id="ARBA00022617"/>
    </source>
</evidence>
<dbReference type="EMBL" id="CP155447">
    <property type="protein sequence ID" value="XBH01234.1"/>
    <property type="molecule type" value="Genomic_DNA"/>
</dbReference>
<dbReference type="GO" id="GO:0009055">
    <property type="term" value="F:electron transfer activity"/>
    <property type="evidence" value="ECO:0007669"/>
    <property type="project" value="InterPro"/>
</dbReference>
<protein>
    <submittedName>
        <fullName evidence="8">C-type cytochrome</fullName>
    </submittedName>
</protein>
<name>A0AAU7C7H9_9BACT</name>
<evidence type="ECO:0000256" key="2">
    <source>
        <dbReference type="ARBA" id="ARBA00022723"/>
    </source>
</evidence>
<dbReference type="GO" id="GO:0020037">
    <property type="term" value="F:heme binding"/>
    <property type="evidence" value="ECO:0007669"/>
    <property type="project" value="InterPro"/>
</dbReference>